<evidence type="ECO:0000259" key="8">
    <source>
        <dbReference type="PROSITE" id="PS50181"/>
    </source>
</evidence>
<dbReference type="SMART" id="SM00717">
    <property type="entry name" value="SANT"/>
    <property type="match status" value="2"/>
</dbReference>
<dbReference type="PROSITE" id="PS50090">
    <property type="entry name" value="MYB_LIKE"/>
    <property type="match status" value="1"/>
</dbReference>
<dbReference type="GO" id="GO:0016020">
    <property type="term" value="C:membrane"/>
    <property type="evidence" value="ECO:0007669"/>
    <property type="project" value="TreeGrafter"/>
</dbReference>
<dbReference type="InterPro" id="IPR001810">
    <property type="entry name" value="F-box_dom"/>
</dbReference>
<dbReference type="Pfam" id="PF00249">
    <property type="entry name" value="Myb_DNA-binding"/>
    <property type="match status" value="1"/>
</dbReference>
<evidence type="ECO:0000256" key="4">
    <source>
        <dbReference type="ARBA" id="ARBA00022490"/>
    </source>
</evidence>
<evidence type="ECO:0000256" key="1">
    <source>
        <dbReference type="ARBA" id="ARBA00004123"/>
    </source>
</evidence>
<feature type="region of interest" description="Disordered" evidence="6">
    <location>
        <begin position="250"/>
        <end position="300"/>
    </location>
</feature>
<keyword evidence="4" id="KW-0963">Cytoplasm</keyword>
<evidence type="ECO:0000259" key="7">
    <source>
        <dbReference type="PROSITE" id="PS50090"/>
    </source>
</evidence>
<dbReference type="InterPro" id="IPR009057">
    <property type="entry name" value="Homeodomain-like_sf"/>
</dbReference>
<dbReference type="InterPro" id="IPR000406">
    <property type="entry name" value="Rho_GDI"/>
</dbReference>
<dbReference type="Proteomes" id="UP000197138">
    <property type="component" value="Unassembled WGS sequence"/>
</dbReference>
<dbReference type="InterPro" id="IPR017930">
    <property type="entry name" value="Myb_dom"/>
</dbReference>
<evidence type="ECO:0000313" key="10">
    <source>
        <dbReference type="EMBL" id="OWM79768.1"/>
    </source>
</evidence>
<evidence type="ECO:0000313" key="11">
    <source>
        <dbReference type="Proteomes" id="UP000197138"/>
    </source>
</evidence>
<dbReference type="GO" id="GO:0004523">
    <property type="term" value="F:RNA-DNA hybrid ribonuclease activity"/>
    <property type="evidence" value="ECO:0007669"/>
    <property type="project" value="InterPro"/>
</dbReference>
<dbReference type="AlphaFoldDB" id="A0A218X4Q3"/>
<evidence type="ECO:0008006" key="12">
    <source>
        <dbReference type="Google" id="ProtNLM"/>
    </source>
</evidence>
<keyword evidence="5" id="KW-0539">Nucleus</keyword>
<dbReference type="Pfam" id="PF02115">
    <property type="entry name" value="Rho_GDI"/>
    <property type="match status" value="1"/>
</dbReference>
<dbReference type="GO" id="GO:0007266">
    <property type="term" value="P:Rho protein signal transduction"/>
    <property type="evidence" value="ECO:0007669"/>
    <property type="project" value="InterPro"/>
</dbReference>
<reference evidence="11" key="1">
    <citation type="journal article" date="2017" name="Plant J.">
        <title>The pomegranate (Punica granatum L.) genome and the genomics of punicalagin biosynthesis.</title>
        <authorList>
            <person name="Qin G."/>
            <person name="Xu C."/>
            <person name="Ming R."/>
            <person name="Tang H."/>
            <person name="Guyot R."/>
            <person name="Kramer E.M."/>
            <person name="Hu Y."/>
            <person name="Yi X."/>
            <person name="Qi Y."/>
            <person name="Xu X."/>
            <person name="Gao Z."/>
            <person name="Pan H."/>
            <person name="Jian J."/>
            <person name="Tian Y."/>
            <person name="Yue Z."/>
            <person name="Xu Y."/>
        </authorList>
    </citation>
    <scope>NUCLEOTIDE SEQUENCE [LARGE SCALE GENOMIC DNA]</scope>
    <source>
        <strain evidence="11">cv. Dabenzi</strain>
    </source>
</reference>
<evidence type="ECO:0000256" key="3">
    <source>
        <dbReference type="ARBA" id="ARBA00009758"/>
    </source>
</evidence>
<dbReference type="CDD" id="cd22157">
    <property type="entry name" value="F-box_AtFBW1-like"/>
    <property type="match status" value="1"/>
</dbReference>
<dbReference type="CDD" id="cd00167">
    <property type="entry name" value="SANT"/>
    <property type="match status" value="1"/>
</dbReference>
<dbReference type="InterPro" id="IPR014756">
    <property type="entry name" value="Ig_E-set"/>
</dbReference>
<evidence type="ECO:0000256" key="2">
    <source>
        <dbReference type="ARBA" id="ARBA00004496"/>
    </source>
</evidence>
<accession>A0A218X4Q3</accession>
<dbReference type="PANTHER" id="PTHR10980">
    <property type="entry name" value="RHO GDP-DISSOCIATION INHIBITOR"/>
    <property type="match status" value="1"/>
</dbReference>
<dbReference type="FunFam" id="2.70.50.30:FF:000002">
    <property type="entry name" value="Rho GDP-dissociation inhibitor 1"/>
    <property type="match status" value="1"/>
</dbReference>
<dbReference type="SUPFAM" id="SSF81296">
    <property type="entry name" value="E set domains"/>
    <property type="match status" value="1"/>
</dbReference>
<organism evidence="10 11">
    <name type="scientific">Punica granatum</name>
    <name type="common">Pomegranate</name>
    <dbReference type="NCBI Taxonomy" id="22663"/>
    <lineage>
        <taxon>Eukaryota</taxon>
        <taxon>Viridiplantae</taxon>
        <taxon>Streptophyta</taxon>
        <taxon>Embryophyta</taxon>
        <taxon>Tracheophyta</taxon>
        <taxon>Spermatophyta</taxon>
        <taxon>Magnoliopsida</taxon>
        <taxon>eudicotyledons</taxon>
        <taxon>Gunneridae</taxon>
        <taxon>Pentapetalae</taxon>
        <taxon>rosids</taxon>
        <taxon>malvids</taxon>
        <taxon>Myrtales</taxon>
        <taxon>Lythraceae</taxon>
        <taxon>Punica</taxon>
    </lineage>
</organism>
<dbReference type="InterPro" id="IPR001005">
    <property type="entry name" value="SANT/Myb"/>
</dbReference>
<feature type="compositionally biased region" description="Acidic residues" evidence="6">
    <location>
        <begin position="279"/>
        <end position="294"/>
    </location>
</feature>
<dbReference type="EMBL" id="MTKT01002440">
    <property type="protein sequence ID" value="OWM79768.1"/>
    <property type="molecule type" value="Genomic_DNA"/>
</dbReference>
<dbReference type="InterPro" id="IPR002156">
    <property type="entry name" value="RNaseH_domain"/>
</dbReference>
<comment type="similarity">
    <text evidence="3">Belongs to the Rho GDI family.</text>
</comment>
<feature type="domain" description="HTH myb-type" evidence="9">
    <location>
        <begin position="100"/>
        <end position="140"/>
    </location>
</feature>
<sequence>MGRKRRNIYITEPAIAVNDGSCIDSWVPLDLLEEILLRLPVRSLLRCKAVCKSLYHLIKSEQFLASYHACWKNCYGEEYGLDKSFNWSGLYWHPRENKTLRAFVSLHGARNWRWVSAESGLKRSPGACRNRWRDYLDPGLVDPRPFSKEEAKKVVELHGLHCMKGHRWALIARELPGRRWPAYYTVVVAELWGVYAGLEHLWQLGFGRVLVEVDSILVRVQVEATSDWNVIYRLELMSLVSGSVPVSEEMGVEETKEVGENSGTAAVEVKADERVDGGGENDTDDEAREEEDEEGSKLQLGPRISLKQHLEKDKDDESLRRWKEKLLGSVDFDHIGESFEPEVKILSLAIISPGRPNIILPVPENGNPNGLWFTLKEGSSYRLKFTFKVSNNIVSGLKYVNTVWKSVDSTKEMLGTFSPELEPYTHMMHEETTPSGILARGSYSARSKFLDDDDKCYLEINYTFAIQKDWASS</sequence>
<dbReference type="Gene3D" id="1.10.10.60">
    <property type="entry name" value="Homeodomain-like"/>
    <property type="match status" value="2"/>
</dbReference>
<comment type="caution">
    <text evidence="10">The sequence shown here is derived from an EMBL/GenBank/DDBJ whole genome shotgun (WGS) entry which is preliminary data.</text>
</comment>
<dbReference type="InterPro" id="IPR024792">
    <property type="entry name" value="RhoGDI_dom_sf"/>
</dbReference>
<dbReference type="GO" id="GO:0005829">
    <property type="term" value="C:cytosol"/>
    <property type="evidence" value="ECO:0007669"/>
    <property type="project" value="TreeGrafter"/>
</dbReference>
<dbReference type="Gene3D" id="2.70.50.30">
    <property type="entry name" value="Coagulation Factor XIII, subunit A, domain 1"/>
    <property type="match status" value="1"/>
</dbReference>
<dbReference type="Gene3D" id="1.20.1280.50">
    <property type="match status" value="1"/>
</dbReference>
<comment type="subcellular location">
    <subcellularLocation>
        <location evidence="2">Cytoplasm</location>
    </subcellularLocation>
    <subcellularLocation>
        <location evidence="1">Nucleus</location>
    </subcellularLocation>
</comment>
<evidence type="ECO:0000256" key="5">
    <source>
        <dbReference type="ARBA" id="ARBA00023242"/>
    </source>
</evidence>
<dbReference type="GO" id="GO:0005634">
    <property type="term" value="C:nucleus"/>
    <property type="evidence" value="ECO:0007669"/>
    <property type="project" value="UniProtKB-SubCell"/>
</dbReference>
<protein>
    <recommendedName>
        <fullName evidence="12">F-box domain-containing protein</fullName>
    </recommendedName>
</protein>
<dbReference type="GO" id="GO:0003676">
    <property type="term" value="F:nucleic acid binding"/>
    <property type="evidence" value="ECO:0007669"/>
    <property type="project" value="InterPro"/>
</dbReference>
<dbReference type="Pfam" id="PF13456">
    <property type="entry name" value="RVT_3"/>
    <property type="match status" value="1"/>
</dbReference>
<proteinExistence type="inferred from homology"/>
<dbReference type="PROSITE" id="PS51294">
    <property type="entry name" value="HTH_MYB"/>
    <property type="match status" value="1"/>
</dbReference>
<dbReference type="PROSITE" id="PS50181">
    <property type="entry name" value="FBOX"/>
    <property type="match status" value="1"/>
</dbReference>
<dbReference type="SUPFAM" id="SSF46689">
    <property type="entry name" value="Homeodomain-like"/>
    <property type="match status" value="1"/>
</dbReference>
<dbReference type="SMART" id="SM00256">
    <property type="entry name" value="FBOX"/>
    <property type="match status" value="1"/>
</dbReference>
<dbReference type="GO" id="GO:0005094">
    <property type="term" value="F:Rho GDP-dissociation inhibitor activity"/>
    <property type="evidence" value="ECO:0007669"/>
    <property type="project" value="InterPro"/>
</dbReference>
<feature type="domain" description="F-box" evidence="8">
    <location>
        <begin position="27"/>
        <end position="67"/>
    </location>
</feature>
<dbReference type="Pfam" id="PF00646">
    <property type="entry name" value="F-box"/>
    <property type="match status" value="1"/>
</dbReference>
<dbReference type="SUPFAM" id="SSF81383">
    <property type="entry name" value="F-box domain"/>
    <property type="match status" value="1"/>
</dbReference>
<evidence type="ECO:0000256" key="6">
    <source>
        <dbReference type="SAM" id="MobiDB-lite"/>
    </source>
</evidence>
<dbReference type="InterPro" id="IPR036047">
    <property type="entry name" value="F-box-like_dom_sf"/>
</dbReference>
<gene>
    <name evidence="10" type="ORF">CDL15_Pgr023180</name>
</gene>
<dbReference type="PANTHER" id="PTHR10980:SF3">
    <property type="entry name" value="LD16419P"/>
    <property type="match status" value="1"/>
</dbReference>
<evidence type="ECO:0000259" key="9">
    <source>
        <dbReference type="PROSITE" id="PS51294"/>
    </source>
</evidence>
<name>A0A218X4Q3_PUNGR</name>
<feature type="domain" description="Myb-like" evidence="7">
    <location>
        <begin position="92"/>
        <end position="136"/>
    </location>
</feature>